<keyword evidence="2" id="KW-0805">Transcription regulation</keyword>
<evidence type="ECO:0000259" key="7">
    <source>
        <dbReference type="PROSITE" id="PS51369"/>
    </source>
</evidence>
<feature type="region of interest" description="Disordered" evidence="6">
    <location>
        <begin position="126"/>
        <end position="149"/>
    </location>
</feature>
<gene>
    <name evidence="8" type="ORF">TAV2_LOCUS12915</name>
</gene>
<dbReference type="AlphaFoldDB" id="A0AAU9S7I8"/>
<dbReference type="PANTHER" id="PTHR31072:SF240">
    <property type="entry name" value="TRANSCRIPTION FACTOR TCP10"/>
    <property type="match status" value="1"/>
</dbReference>
<dbReference type="PROSITE" id="PS51369">
    <property type="entry name" value="TCP"/>
    <property type="match status" value="1"/>
</dbReference>
<reference evidence="8 9" key="1">
    <citation type="submission" date="2022-03" db="EMBL/GenBank/DDBJ databases">
        <authorList>
            <person name="Nunn A."/>
            <person name="Chopra R."/>
            <person name="Nunn A."/>
            <person name="Contreras Garrido A."/>
        </authorList>
    </citation>
    <scope>NUCLEOTIDE SEQUENCE [LARGE SCALE GENOMIC DNA]</scope>
</reference>
<evidence type="ECO:0000256" key="2">
    <source>
        <dbReference type="ARBA" id="ARBA00023015"/>
    </source>
</evidence>
<protein>
    <recommendedName>
        <fullName evidence="7">TCP domain-containing protein</fullName>
    </recommendedName>
</protein>
<feature type="compositionally biased region" description="Polar residues" evidence="6">
    <location>
        <begin position="130"/>
        <end position="149"/>
    </location>
</feature>
<dbReference type="GO" id="GO:0005634">
    <property type="term" value="C:nucleus"/>
    <property type="evidence" value="ECO:0007669"/>
    <property type="project" value="UniProtKB-SubCell"/>
</dbReference>
<evidence type="ECO:0000256" key="6">
    <source>
        <dbReference type="SAM" id="MobiDB-lite"/>
    </source>
</evidence>
<proteinExistence type="predicted"/>
<feature type="region of interest" description="Disordered" evidence="6">
    <location>
        <begin position="256"/>
        <end position="283"/>
    </location>
</feature>
<feature type="compositionally biased region" description="Basic and acidic residues" evidence="6">
    <location>
        <begin position="322"/>
        <end position="331"/>
    </location>
</feature>
<keyword evidence="3" id="KW-0238">DNA-binding</keyword>
<evidence type="ECO:0000256" key="1">
    <source>
        <dbReference type="ARBA" id="ARBA00004123"/>
    </source>
</evidence>
<organism evidence="8 9">
    <name type="scientific">Thlaspi arvense</name>
    <name type="common">Field penny-cress</name>
    <dbReference type="NCBI Taxonomy" id="13288"/>
    <lineage>
        <taxon>Eukaryota</taxon>
        <taxon>Viridiplantae</taxon>
        <taxon>Streptophyta</taxon>
        <taxon>Embryophyta</taxon>
        <taxon>Tracheophyta</taxon>
        <taxon>Spermatophyta</taxon>
        <taxon>Magnoliopsida</taxon>
        <taxon>eudicotyledons</taxon>
        <taxon>Gunneridae</taxon>
        <taxon>Pentapetalae</taxon>
        <taxon>rosids</taxon>
        <taxon>malvids</taxon>
        <taxon>Brassicales</taxon>
        <taxon>Brassicaceae</taxon>
        <taxon>Thlaspideae</taxon>
        <taxon>Thlaspi</taxon>
    </lineage>
</organism>
<comment type="subcellular location">
    <subcellularLocation>
        <location evidence="1">Nucleus</location>
    </subcellularLocation>
</comment>
<name>A0AAU9S7I8_THLAR</name>
<dbReference type="Pfam" id="PF03634">
    <property type="entry name" value="TCP"/>
    <property type="match status" value="1"/>
</dbReference>
<feature type="domain" description="TCP" evidence="7">
    <location>
        <begin position="67"/>
        <end position="125"/>
    </location>
</feature>
<accession>A0AAU9S7I8</accession>
<sequence>SCLQPASDVINSLHTKHNYNKETASTLKSQTKNGPQKMGLKGYSVGGEVGGEIVEVQGGHIIRATGRKDRHSKVFTSKGPRDRRVRLSAHTAIQFYDVQDRLGYDRPSKAVDWLIKKAKSAIDKLEVSQEPETNINTKPGPSSSEPSLVNNQTNQTQFVAANLDPEDAMKTFFPATATTNGGGGGTNMNFQNYPHHNDDNIVSRTAATTPNLSQDLGLSLHPFQGHNNNTVVPETNNFATAHFETFGRISGWNHHDLAMTSSSSPSENQQEQERSSGGFMVNHHQPSMMTLLNSQQQQVFLGGQQQQRGTLQSSLFPHSFRSWDHHQTTSDHHHHHNQASSSVMFASPSQFVSPSMEKKLLNQTLLLLLQPHTSKTQGNNNEMEGEYAIH</sequence>
<feature type="non-terminal residue" evidence="8">
    <location>
        <position position="1"/>
    </location>
</feature>
<evidence type="ECO:0000256" key="3">
    <source>
        <dbReference type="ARBA" id="ARBA00023125"/>
    </source>
</evidence>
<evidence type="ECO:0000313" key="9">
    <source>
        <dbReference type="Proteomes" id="UP000836841"/>
    </source>
</evidence>
<dbReference type="EMBL" id="OU466860">
    <property type="protein sequence ID" value="CAH2059960.1"/>
    <property type="molecule type" value="Genomic_DNA"/>
</dbReference>
<evidence type="ECO:0000313" key="8">
    <source>
        <dbReference type="EMBL" id="CAH2059960.1"/>
    </source>
</evidence>
<keyword evidence="5" id="KW-0539">Nucleus</keyword>
<dbReference type="PANTHER" id="PTHR31072">
    <property type="entry name" value="TRANSCRIPTION FACTOR TCP4-RELATED"/>
    <property type="match status" value="1"/>
</dbReference>
<keyword evidence="9" id="KW-1185">Reference proteome</keyword>
<feature type="region of interest" description="Disordered" evidence="6">
    <location>
        <begin position="322"/>
        <end position="341"/>
    </location>
</feature>
<dbReference type="Proteomes" id="UP000836841">
    <property type="component" value="Chromosome 4"/>
</dbReference>
<dbReference type="GO" id="GO:0043565">
    <property type="term" value="F:sequence-specific DNA binding"/>
    <property type="evidence" value="ECO:0007669"/>
    <property type="project" value="TreeGrafter"/>
</dbReference>
<dbReference type="InterPro" id="IPR005333">
    <property type="entry name" value="Transcription_factor_TCP"/>
</dbReference>
<dbReference type="GO" id="GO:0003700">
    <property type="term" value="F:DNA-binding transcription factor activity"/>
    <property type="evidence" value="ECO:0007669"/>
    <property type="project" value="InterPro"/>
</dbReference>
<evidence type="ECO:0000256" key="4">
    <source>
        <dbReference type="ARBA" id="ARBA00023163"/>
    </source>
</evidence>
<feature type="non-terminal residue" evidence="8">
    <location>
        <position position="390"/>
    </location>
</feature>
<dbReference type="GO" id="GO:2000032">
    <property type="term" value="P:regulation of secondary shoot formation"/>
    <property type="evidence" value="ECO:0007669"/>
    <property type="project" value="TreeGrafter"/>
</dbReference>
<keyword evidence="4" id="KW-0804">Transcription</keyword>
<dbReference type="InterPro" id="IPR017887">
    <property type="entry name" value="TF_TCP_subgr"/>
</dbReference>
<evidence type="ECO:0000256" key="5">
    <source>
        <dbReference type="ARBA" id="ARBA00023242"/>
    </source>
</evidence>